<dbReference type="Gene3D" id="3.40.190.10">
    <property type="entry name" value="Periplasmic binding protein-like II"/>
    <property type="match status" value="2"/>
</dbReference>
<evidence type="ECO:0000256" key="1">
    <source>
        <dbReference type="ARBA" id="ARBA00022729"/>
    </source>
</evidence>
<dbReference type="Proteomes" id="UP000318864">
    <property type="component" value="Unassembled WGS sequence"/>
</dbReference>
<evidence type="ECO:0000313" key="3">
    <source>
        <dbReference type="Proteomes" id="UP000318864"/>
    </source>
</evidence>
<dbReference type="Pfam" id="PF13416">
    <property type="entry name" value="SBP_bac_8"/>
    <property type="match status" value="1"/>
</dbReference>
<evidence type="ECO:0000313" key="2">
    <source>
        <dbReference type="EMBL" id="THE64023.1"/>
    </source>
</evidence>
<organism evidence="2 3">
    <name type="scientific">Salinadaptatus halalkaliphilus</name>
    <dbReference type="NCBI Taxonomy" id="2419781"/>
    <lineage>
        <taxon>Archaea</taxon>
        <taxon>Methanobacteriati</taxon>
        <taxon>Methanobacteriota</taxon>
        <taxon>Stenosarchaea group</taxon>
        <taxon>Halobacteria</taxon>
        <taxon>Halobacteriales</taxon>
        <taxon>Natrialbaceae</taxon>
        <taxon>Salinadaptatus</taxon>
    </lineage>
</organism>
<dbReference type="PANTHER" id="PTHR30222">
    <property type="entry name" value="SPERMIDINE/PUTRESCINE-BINDING PERIPLASMIC PROTEIN"/>
    <property type="match status" value="1"/>
</dbReference>
<dbReference type="InterPro" id="IPR006059">
    <property type="entry name" value="SBP"/>
</dbReference>
<dbReference type="PANTHER" id="PTHR30222:SF17">
    <property type="entry name" value="SPERMIDINE_PUTRESCINE-BINDING PERIPLASMIC PROTEIN"/>
    <property type="match status" value="1"/>
</dbReference>
<comment type="caution">
    <text evidence="2">The sequence shown here is derived from an EMBL/GenBank/DDBJ whole genome shotgun (WGS) entry which is preliminary data.</text>
</comment>
<keyword evidence="3" id="KW-1185">Reference proteome</keyword>
<sequence length="350" mass="39316">MSRRHVLQTGATVTGIAVAGCLGGGGDGSIGYISRGGTTQDTEREVMEQWSEESGVEIEHQEVADDTEMITLIAENPDEFDLTNPAPWGFTLHELEHDGELFAPIDFDQIPNYDDIADPWQNAPFIEGRDYGAFYYISTQGIGYNTDEIDEITSWDDIKDDDLDGQLALFDSAPARFGNSCANLGLDPGEAAQDDDLLDDVIDEMEEQHQNAFGYWGAGDQLMQWMREEQAYAACAWGGRIENLREDGYPMEYVIPDEGCVTWSTAFTIVEGTDMREEVHDLLNFLYEEENAIQLSTGHQYPIPFEDPPEEMTERADYTEHPDDLTWIDWDAILPVQDDLELAHDEIKAS</sequence>
<protein>
    <submittedName>
        <fullName evidence="2">Extracellular solute-binding protein</fullName>
    </submittedName>
</protein>
<dbReference type="OrthoDB" id="30917at2157"/>
<proteinExistence type="predicted"/>
<dbReference type="PROSITE" id="PS51257">
    <property type="entry name" value="PROKAR_LIPOPROTEIN"/>
    <property type="match status" value="1"/>
</dbReference>
<reference evidence="2 3" key="1">
    <citation type="submission" date="2018-10" db="EMBL/GenBank/DDBJ databases">
        <title>Natronolimnobius sp. XQ-INN 246 isolated from Inner Mongolia Autonomous Region of China.</title>
        <authorList>
            <person name="Xue Q."/>
        </authorList>
    </citation>
    <scope>NUCLEOTIDE SEQUENCE [LARGE SCALE GENOMIC DNA]</scope>
    <source>
        <strain evidence="2 3">XQ-INN 246</strain>
    </source>
</reference>
<dbReference type="AlphaFoldDB" id="A0A4S3TLA3"/>
<dbReference type="SUPFAM" id="SSF53850">
    <property type="entry name" value="Periplasmic binding protein-like II"/>
    <property type="match status" value="1"/>
</dbReference>
<accession>A0A4S3TLA3</accession>
<name>A0A4S3TLA3_9EURY</name>
<dbReference type="EMBL" id="RBZW01000044">
    <property type="protein sequence ID" value="THE64023.1"/>
    <property type="molecule type" value="Genomic_DNA"/>
</dbReference>
<keyword evidence="1" id="KW-0732">Signal</keyword>
<gene>
    <name evidence="2" type="ORF">D8Y22_14965</name>
</gene>